<dbReference type="InterPro" id="IPR031127">
    <property type="entry name" value="E3_UB_ligase_RBR"/>
</dbReference>
<protein>
    <recommendedName>
        <fullName evidence="4">RING-type domain-containing protein</fullName>
    </recommendedName>
</protein>
<dbReference type="OrthoDB" id="10009520at2759"/>
<dbReference type="AlphaFoldDB" id="A0A0P7BFP9"/>
<feature type="region of interest" description="Disordered" evidence="1">
    <location>
        <begin position="381"/>
        <end position="427"/>
    </location>
</feature>
<organism evidence="2 3">
    <name type="scientific">Neonectria ditissima</name>
    <dbReference type="NCBI Taxonomy" id="78410"/>
    <lineage>
        <taxon>Eukaryota</taxon>
        <taxon>Fungi</taxon>
        <taxon>Dikarya</taxon>
        <taxon>Ascomycota</taxon>
        <taxon>Pezizomycotina</taxon>
        <taxon>Sordariomycetes</taxon>
        <taxon>Hypocreomycetidae</taxon>
        <taxon>Hypocreales</taxon>
        <taxon>Nectriaceae</taxon>
        <taxon>Neonectria</taxon>
    </lineage>
</organism>
<dbReference type="SUPFAM" id="SSF57850">
    <property type="entry name" value="RING/U-box"/>
    <property type="match status" value="1"/>
</dbReference>
<proteinExistence type="predicted"/>
<dbReference type="EMBL" id="LKCW01000108">
    <property type="protein sequence ID" value="KPM39413.1"/>
    <property type="molecule type" value="Genomic_DNA"/>
</dbReference>
<dbReference type="GO" id="GO:0004842">
    <property type="term" value="F:ubiquitin-protein transferase activity"/>
    <property type="evidence" value="ECO:0007669"/>
    <property type="project" value="InterPro"/>
</dbReference>
<evidence type="ECO:0000313" key="2">
    <source>
        <dbReference type="EMBL" id="KPM39413.1"/>
    </source>
</evidence>
<dbReference type="GO" id="GO:0016567">
    <property type="term" value="P:protein ubiquitination"/>
    <property type="evidence" value="ECO:0007669"/>
    <property type="project" value="InterPro"/>
</dbReference>
<feature type="compositionally biased region" description="Basic and acidic residues" evidence="1">
    <location>
        <begin position="388"/>
        <end position="413"/>
    </location>
</feature>
<evidence type="ECO:0008006" key="4">
    <source>
        <dbReference type="Google" id="ProtNLM"/>
    </source>
</evidence>
<evidence type="ECO:0000313" key="3">
    <source>
        <dbReference type="Proteomes" id="UP000050424"/>
    </source>
</evidence>
<dbReference type="Gene3D" id="1.20.120.1750">
    <property type="match status" value="1"/>
</dbReference>
<evidence type="ECO:0000256" key="1">
    <source>
        <dbReference type="SAM" id="MobiDB-lite"/>
    </source>
</evidence>
<sequence>MGDRHDHHDPFQLAHPDLVDLLFRQEVFPEGDIDELSENILAEAISLAISLADIDEQIQILSRVMTDQEIAAQGLQHPDVQNMDLRIPLTHNERRIVLRDSPEPDPEEAQAARDRGDCLICGEAAHLAVPCGCPYCLQCLRSAIRAGLRSENDFPPHCCRPFLEDTVRLARRPGLVHLFRMLAAEVAVPPQDRLYCHDGSCATFIPPGSRGVCPGCERRTCEECGRRGHEGLERCGDGAENGNDGEEAEDVWASMDRNRVVNCPGCGRMVSLRDGCNHMSAEFCFICGHRWRTCFCPTWRGYEDMVPVRDRPGLKPERWRRARAGVGAPRLVVPQLRPEPGERPLAWDVPRRRVAVPVRDVPVQPRGRLVRDVERPLERPAEGLFEGPFERPAERPLERLADRPPERPADRPANRPGELPVEEHLQQPRQIELWRPVERLGRWHAQQRRMHQGNHLPPAGEMVNIDEMPVELPEMPRLPQRPIDRGWGELGHAIQEIERDRPRPPPGPQWVRPRRPWNLQEIRQSLLREPEHIREYWTAVLEQEAASLHRLDTPQHPGNNVPYYSLDG</sequence>
<feature type="region of interest" description="Disordered" evidence="1">
    <location>
        <begin position="548"/>
        <end position="568"/>
    </location>
</feature>
<name>A0A0P7BFP9_9HYPO</name>
<gene>
    <name evidence="2" type="ORF">AK830_g7173</name>
</gene>
<dbReference type="STRING" id="78410.A0A0P7BFP9"/>
<dbReference type="PANTHER" id="PTHR11685">
    <property type="entry name" value="RBR FAMILY RING FINGER AND IBR DOMAIN-CONTAINING"/>
    <property type="match status" value="1"/>
</dbReference>
<comment type="caution">
    <text evidence="2">The sequence shown here is derived from an EMBL/GenBank/DDBJ whole genome shotgun (WGS) entry which is preliminary data.</text>
</comment>
<dbReference type="Proteomes" id="UP000050424">
    <property type="component" value="Unassembled WGS sequence"/>
</dbReference>
<accession>A0A0P7BFP9</accession>
<reference evidence="2 3" key="1">
    <citation type="submission" date="2015-09" db="EMBL/GenBank/DDBJ databases">
        <title>Draft genome of a European isolate of the apple canker pathogen Neonectria ditissima.</title>
        <authorList>
            <person name="Gomez-Cortecero A."/>
            <person name="Harrison R.J."/>
            <person name="Armitage A.D."/>
        </authorList>
    </citation>
    <scope>NUCLEOTIDE SEQUENCE [LARGE SCALE GENOMIC DNA]</scope>
    <source>
        <strain evidence="2 3">R09/05</strain>
    </source>
</reference>
<keyword evidence="3" id="KW-1185">Reference proteome</keyword>